<evidence type="ECO:0000256" key="9">
    <source>
        <dbReference type="ARBA" id="ARBA00022840"/>
    </source>
</evidence>
<dbReference type="SUPFAM" id="SSF57196">
    <property type="entry name" value="EGF/Laminin"/>
    <property type="match status" value="1"/>
</dbReference>
<keyword evidence="13" id="KW-0472">Membrane</keyword>
<dbReference type="AlphaFoldDB" id="A0AAV8GQ93"/>
<keyword evidence="6" id="KW-0677">Repeat</keyword>
<evidence type="ECO:0000256" key="4">
    <source>
        <dbReference type="ARBA" id="ARBA00022679"/>
    </source>
</evidence>
<dbReference type="FunFam" id="1.10.510.10:FF:000084">
    <property type="entry name" value="Wall-associated receptor kinase 2"/>
    <property type="match status" value="1"/>
</dbReference>
<evidence type="ECO:0000256" key="1">
    <source>
        <dbReference type="ARBA" id="ARBA00004479"/>
    </source>
</evidence>
<dbReference type="InterPro" id="IPR025287">
    <property type="entry name" value="WAK_GUB"/>
</dbReference>
<keyword evidence="11" id="KW-0325">Glycoprotein</keyword>
<dbReference type="Proteomes" id="UP001140206">
    <property type="component" value="Chromosome 1"/>
</dbReference>
<dbReference type="SMART" id="SM00220">
    <property type="entry name" value="S_TKc"/>
    <property type="match status" value="1"/>
</dbReference>
<keyword evidence="7 12" id="KW-0547">Nucleotide-binding</keyword>
<dbReference type="CDD" id="cd14066">
    <property type="entry name" value="STKc_IRAK"/>
    <property type="match status" value="1"/>
</dbReference>
<dbReference type="GO" id="GO:0005509">
    <property type="term" value="F:calcium ion binding"/>
    <property type="evidence" value="ECO:0007669"/>
    <property type="project" value="InterPro"/>
</dbReference>
<keyword evidence="10" id="KW-1015">Disulfide bond</keyword>
<dbReference type="SMART" id="SM00181">
    <property type="entry name" value="EGF"/>
    <property type="match status" value="2"/>
</dbReference>
<dbReference type="InterPro" id="IPR000742">
    <property type="entry name" value="EGF"/>
</dbReference>
<accession>A0AAV8GQ93</accession>
<keyword evidence="13" id="KW-1133">Transmembrane helix</keyword>
<dbReference type="Gene3D" id="1.10.510.10">
    <property type="entry name" value="Transferase(Phosphotransferase) domain 1"/>
    <property type="match status" value="1"/>
</dbReference>
<feature type="domain" description="Protein kinase" evidence="14">
    <location>
        <begin position="444"/>
        <end position="721"/>
    </location>
</feature>
<evidence type="ECO:0000256" key="3">
    <source>
        <dbReference type="ARBA" id="ARBA00022536"/>
    </source>
</evidence>
<keyword evidence="2" id="KW-0723">Serine/threonine-protein kinase</keyword>
<protein>
    <submittedName>
        <fullName evidence="15">Wall-associated kinase family protein</fullName>
    </submittedName>
</protein>
<evidence type="ECO:0000313" key="15">
    <source>
        <dbReference type="EMBL" id="KAJ4804587.1"/>
    </source>
</evidence>
<dbReference type="SUPFAM" id="SSF56112">
    <property type="entry name" value="Protein kinase-like (PK-like)"/>
    <property type="match status" value="1"/>
</dbReference>
<dbReference type="GO" id="GO:0004674">
    <property type="term" value="F:protein serine/threonine kinase activity"/>
    <property type="evidence" value="ECO:0007669"/>
    <property type="project" value="UniProtKB-KW"/>
</dbReference>
<evidence type="ECO:0000256" key="11">
    <source>
        <dbReference type="ARBA" id="ARBA00023180"/>
    </source>
</evidence>
<dbReference type="PROSITE" id="PS00107">
    <property type="entry name" value="PROTEIN_KINASE_ATP"/>
    <property type="match status" value="1"/>
</dbReference>
<organism evidence="15 16">
    <name type="scientific">Rhynchospora pubera</name>
    <dbReference type="NCBI Taxonomy" id="906938"/>
    <lineage>
        <taxon>Eukaryota</taxon>
        <taxon>Viridiplantae</taxon>
        <taxon>Streptophyta</taxon>
        <taxon>Embryophyta</taxon>
        <taxon>Tracheophyta</taxon>
        <taxon>Spermatophyta</taxon>
        <taxon>Magnoliopsida</taxon>
        <taxon>Liliopsida</taxon>
        <taxon>Poales</taxon>
        <taxon>Cyperaceae</taxon>
        <taxon>Cyperoideae</taxon>
        <taxon>Rhynchosporeae</taxon>
        <taxon>Rhynchospora</taxon>
    </lineage>
</organism>
<proteinExistence type="predicted"/>
<dbReference type="GO" id="GO:0005524">
    <property type="term" value="F:ATP binding"/>
    <property type="evidence" value="ECO:0007669"/>
    <property type="project" value="UniProtKB-UniRule"/>
</dbReference>
<dbReference type="GO" id="GO:0005886">
    <property type="term" value="C:plasma membrane"/>
    <property type="evidence" value="ECO:0007669"/>
    <property type="project" value="TreeGrafter"/>
</dbReference>
<name>A0AAV8GQ93_9POAL</name>
<dbReference type="InterPro" id="IPR017441">
    <property type="entry name" value="Protein_kinase_ATP_BS"/>
</dbReference>
<dbReference type="InterPro" id="IPR018097">
    <property type="entry name" value="EGF_Ca-bd_CS"/>
</dbReference>
<dbReference type="PANTHER" id="PTHR27005:SF59">
    <property type="entry name" value="OS12G0615300 PROTEIN"/>
    <property type="match status" value="1"/>
</dbReference>
<keyword evidence="5" id="KW-0732">Signal</keyword>
<keyword evidence="13" id="KW-0812">Transmembrane</keyword>
<keyword evidence="16" id="KW-1185">Reference proteome</keyword>
<dbReference type="InterPro" id="IPR045274">
    <property type="entry name" value="WAK-like"/>
</dbReference>
<feature type="binding site" evidence="12">
    <location>
        <position position="473"/>
    </location>
    <ligand>
        <name>ATP</name>
        <dbReference type="ChEBI" id="CHEBI:30616"/>
    </ligand>
</feature>
<dbReference type="InterPro" id="IPR011009">
    <property type="entry name" value="Kinase-like_dom_sf"/>
</dbReference>
<dbReference type="FunFam" id="3.30.200.20:FF:000039">
    <property type="entry name" value="receptor-like protein kinase FERONIA"/>
    <property type="match status" value="1"/>
</dbReference>
<evidence type="ECO:0000256" key="7">
    <source>
        <dbReference type="ARBA" id="ARBA00022741"/>
    </source>
</evidence>
<dbReference type="GO" id="GO:0007166">
    <property type="term" value="P:cell surface receptor signaling pathway"/>
    <property type="evidence" value="ECO:0007669"/>
    <property type="project" value="InterPro"/>
</dbReference>
<dbReference type="PROSITE" id="PS00010">
    <property type="entry name" value="ASX_HYDROXYL"/>
    <property type="match status" value="1"/>
</dbReference>
<dbReference type="CDD" id="cd00054">
    <property type="entry name" value="EGF_CA"/>
    <property type="match status" value="1"/>
</dbReference>
<dbReference type="PROSITE" id="PS00108">
    <property type="entry name" value="PROTEIN_KINASE_ST"/>
    <property type="match status" value="1"/>
</dbReference>
<evidence type="ECO:0000256" key="2">
    <source>
        <dbReference type="ARBA" id="ARBA00022527"/>
    </source>
</evidence>
<dbReference type="EMBL" id="JAMFTS010000001">
    <property type="protein sequence ID" value="KAJ4804587.1"/>
    <property type="molecule type" value="Genomic_DNA"/>
</dbReference>
<comment type="subcellular location">
    <subcellularLocation>
        <location evidence="1">Membrane</location>
        <topology evidence="1">Single-pass type I membrane protein</topology>
    </subcellularLocation>
</comment>
<dbReference type="Gene3D" id="3.30.200.20">
    <property type="entry name" value="Phosphorylase Kinase, domain 1"/>
    <property type="match status" value="1"/>
</dbReference>
<comment type="caution">
    <text evidence="15">The sequence shown here is derived from an EMBL/GenBank/DDBJ whole genome shotgun (WGS) entry which is preliminary data.</text>
</comment>
<feature type="transmembrane region" description="Helical" evidence="13">
    <location>
        <begin position="384"/>
        <end position="404"/>
    </location>
</feature>
<keyword evidence="4" id="KW-0808">Transferase</keyword>
<sequence length="771" mass="86196">MKINQEKSLLLHLCYYPFTYQIHTYMGPVRRLQYLLFLTLISLLPTALAASTTLNMSLPGCPDKCGNITIPYPFGTRAGCYRPGFDITCSESTTPTKAIMGTNIEVLDFNITSAEIRVLNFISYICYNQASQQNDTWSTSSINIAPLKTYLFSNKRNKFTVIGCYSLAYIVASATQQGSNSYWSGCVSFCQSLNSTNDNGGTCNGLGCCHTAIPAGLVYYEVSWGYNENQAWSYNPCSYAALMQEDWYNFTVDDLVGFGFDERNQNNVPIVLDWAIREDGTCLASHEESSASPACRSIHSGCDNTTNGDGYICKCLQGYEGNPYLPNGCTDINECNFPNQYPCTGTCANIEGNYQCLCPKGTRGDGKAGNCTKIPENFPYPAKVAIVSIVGVAVLVGICFLAIWHKQRRRYIKEKDEYKKYYEMMDNHLRVFGTKQIEIATNNFDENRIIGIGGHGKVYKGLLENNMAVAIKKSKEVDEVQRGEFVNEIILLSHINHKNIVRLIGCCLEVQIPMLVYEYVSNGTLFDFLHEKSKNRPISLGTRLRIAVESAEALDYLHSSIAHSILHGDVKSANILLDDEYHTKVSDFGASNLLPVDDAQIVELVQGTRGYLDPECLCTQIITKKSDVYSFGVVILELITRKKAIYVDNQTGEKQHLASCFISRVSQNKIHDMWDMEIVTNDEKINVVLQEISELAVQCLSAKGDDRPTMKQVAEELQKLLRFHNSLSSWQIDPEETDSLLSETKFDSVSNAPAFHSTNYINVLEIDTVAR</sequence>
<evidence type="ECO:0000256" key="13">
    <source>
        <dbReference type="SAM" id="Phobius"/>
    </source>
</evidence>
<evidence type="ECO:0000256" key="12">
    <source>
        <dbReference type="PROSITE-ProRule" id="PRU10141"/>
    </source>
</evidence>
<keyword evidence="9 12" id="KW-0067">ATP-binding</keyword>
<evidence type="ECO:0000313" key="16">
    <source>
        <dbReference type="Proteomes" id="UP001140206"/>
    </source>
</evidence>
<reference evidence="15" key="1">
    <citation type="submission" date="2022-08" db="EMBL/GenBank/DDBJ databases">
        <authorList>
            <person name="Marques A."/>
        </authorList>
    </citation>
    <scope>NUCLEOTIDE SEQUENCE</scope>
    <source>
        <strain evidence="15">RhyPub2mFocal</strain>
        <tissue evidence="15">Leaves</tissue>
    </source>
</reference>
<dbReference type="Pfam" id="PF13947">
    <property type="entry name" value="GUB_WAK_bind"/>
    <property type="match status" value="1"/>
</dbReference>
<dbReference type="Gene3D" id="2.10.25.10">
    <property type="entry name" value="Laminin"/>
    <property type="match status" value="1"/>
</dbReference>
<dbReference type="InterPro" id="IPR001881">
    <property type="entry name" value="EGF-like_Ca-bd_dom"/>
</dbReference>
<dbReference type="FunFam" id="2.10.25.10:FF:000038">
    <property type="entry name" value="Fibrillin 2"/>
    <property type="match status" value="1"/>
</dbReference>
<evidence type="ECO:0000256" key="10">
    <source>
        <dbReference type="ARBA" id="ARBA00023157"/>
    </source>
</evidence>
<keyword evidence="3" id="KW-0245">EGF-like domain</keyword>
<feature type="transmembrane region" description="Helical" evidence="13">
    <location>
        <begin position="34"/>
        <end position="54"/>
    </location>
</feature>
<keyword evidence="8 15" id="KW-0418">Kinase</keyword>
<evidence type="ECO:0000256" key="8">
    <source>
        <dbReference type="ARBA" id="ARBA00022777"/>
    </source>
</evidence>
<dbReference type="InterPro" id="IPR000152">
    <property type="entry name" value="EGF-type_Asp/Asn_hydroxyl_site"/>
</dbReference>
<dbReference type="GO" id="GO:0030247">
    <property type="term" value="F:polysaccharide binding"/>
    <property type="evidence" value="ECO:0007669"/>
    <property type="project" value="InterPro"/>
</dbReference>
<evidence type="ECO:0000256" key="6">
    <source>
        <dbReference type="ARBA" id="ARBA00022737"/>
    </source>
</evidence>
<dbReference type="InterPro" id="IPR000719">
    <property type="entry name" value="Prot_kinase_dom"/>
</dbReference>
<dbReference type="InterPro" id="IPR008271">
    <property type="entry name" value="Ser/Thr_kinase_AS"/>
</dbReference>
<dbReference type="SMART" id="SM00179">
    <property type="entry name" value="EGF_CA"/>
    <property type="match status" value="1"/>
</dbReference>
<gene>
    <name evidence="15" type="ORF">LUZ62_017153</name>
</gene>
<dbReference type="PROSITE" id="PS01187">
    <property type="entry name" value="EGF_CA"/>
    <property type="match status" value="1"/>
</dbReference>
<evidence type="ECO:0000256" key="5">
    <source>
        <dbReference type="ARBA" id="ARBA00022729"/>
    </source>
</evidence>
<dbReference type="PROSITE" id="PS50011">
    <property type="entry name" value="PROTEIN_KINASE_DOM"/>
    <property type="match status" value="1"/>
</dbReference>
<dbReference type="Pfam" id="PF00069">
    <property type="entry name" value="Pkinase"/>
    <property type="match status" value="1"/>
</dbReference>
<dbReference type="PANTHER" id="PTHR27005">
    <property type="entry name" value="WALL-ASSOCIATED RECEPTOR KINASE-LIKE 21"/>
    <property type="match status" value="1"/>
</dbReference>
<evidence type="ECO:0000259" key="14">
    <source>
        <dbReference type="PROSITE" id="PS50011"/>
    </source>
</evidence>